<dbReference type="FunFam" id="3.40.50.1700:FF:000003">
    <property type="entry name" value="Probable beta-glucosidase"/>
    <property type="match status" value="1"/>
</dbReference>
<dbReference type="InterPro" id="IPR013783">
    <property type="entry name" value="Ig-like_fold"/>
</dbReference>
<sequence>MVCLTSLLVVGLALSSRTRAQDQSDPNAPGANPSPSPSPEQDNSTEPYVPLFSNHTNPLWNPNATDLGPYSVGVNNSYSPPFPWSSTRGTGSEWSEAIAKAREFIRANNLTVEDKVTLTTGLGWQAKGEGGRACVGNIAAINGTNWKGLCLEDSPAGVRFADGVSVFPSGINIASTFDRDLMYARGEAMGKEFVGKGVNVALGPGMNGERTPNAGRNWEMAGADPYLAGEVAYSTIKGLQSSGVQACAKHYIFNEQERNRTTSSSNVDDYTTHMHYLPPFLKAVQADVASFMCSYNLINSSYACQNALAQNGWLKHELGFQGYILSDWAATHSGVDSALNGLDMTMPGDVTFLSNDSYFGANLTEAVNNGSVPIERLDDMATRILGGWYLLGQDAESFPDVNFDAFDRNDDELNEYVDVREDHGALIREIGAASSVLLKNVNNTLPLRKPRTMAVFGSDSGPATKGPNGLPDRGGFDGTVTIGWGSGTADFTYLITPLEALQKQALADRTQFSWWLEDYNLEGAAAAAVNKDVALVFIASDAGEEYITVDGNVGDRNNITAWKGGDELVLAVANNTDNVVVVIHSPGAIDMEAWIDHPNVTAVIMAGFPGQEAGNSIVDVLYGYYNPSGRLPYTIPKGLEEWPVQIEFINTDLDPQPQVDYNEGIYLDYRYYQQNNLTPRYGFGYGLSYTSFNYTNFQTRQLSDQNNERRWNSGEAYTAANATNQVGSSLSRSLHEPRYEVTVDIQNVGGVYGCEVPQLYLGFPEGVDQPPKVLKGFTRVTLDKWEAQKAQFHLSYYDMAVWDVVASRWTVPAGDFKVYVGRSAFDDDSLQGVIPASWLPGTDVDIYAD</sequence>
<dbReference type="EMBL" id="JABELV010000036">
    <property type="protein sequence ID" value="KAG7562217.1"/>
    <property type="molecule type" value="Genomic_DNA"/>
</dbReference>
<dbReference type="InterPro" id="IPR001764">
    <property type="entry name" value="Glyco_hydro_3_N"/>
</dbReference>
<keyword evidence="6" id="KW-0136">Cellulose degradation</keyword>
<evidence type="ECO:0000256" key="9">
    <source>
        <dbReference type="ARBA" id="ARBA00023295"/>
    </source>
</evidence>
<evidence type="ECO:0000256" key="4">
    <source>
        <dbReference type="ARBA" id="ARBA00012744"/>
    </source>
</evidence>
<keyword evidence="10" id="KW-0624">Polysaccharide degradation</keyword>
<feature type="chain" id="PRO_5035418578" description="beta-glucosidase" evidence="12">
    <location>
        <begin position="21"/>
        <end position="849"/>
    </location>
</feature>
<dbReference type="Gene3D" id="2.60.40.10">
    <property type="entry name" value="Immunoglobulins"/>
    <property type="match status" value="1"/>
</dbReference>
<comment type="similarity">
    <text evidence="3">Belongs to the glycosyl hydrolase 3 family.</text>
</comment>
<organism evidence="14 15">
    <name type="scientific">Filobasidium floriforme</name>
    <dbReference type="NCBI Taxonomy" id="5210"/>
    <lineage>
        <taxon>Eukaryota</taxon>
        <taxon>Fungi</taxon>
        <taxon>Dikarya</taxon>
        <taxon>Basidiomycota</taxon>
        <taxon>Agaricomycotina</taxon>
        <taxon>Tremellomycetes</taxon>
        <taxon>Filobasidiales</taxon>
        <taxon>Filobasidiaceae</taxon>
        <taxon>Filobasidium</taxon>
    </lineage>
</organism>
<dbReference type="GO" id="GO:0030245">
    <property type="term" value="P:cellulose catabolic process"/>
    <property type="evidence" value="ECO:0007669"/>
    <property type="project" value="UniProtKB-KW"/>
</dbReference>
<dbReference type="Gene3D" id="3.20.20.300">
    <property type="entry name" value="Glycoside hydrolase, family 3, N-terminal domain"/>
    <property type="match status" value="1"/>
</dbReference>
<keyword evidence="7" id="KW-0325">Glycoprotein</keyword>
<evidence type="ECO:0000256" key="3">
    <source>
        <dbReference type="ARBA" id="ARBA00005336"/>
    </source>
</evidence>
<keyword evidence="9" id="KW-0326">Glycosidase</keyword>
<comment type="catalytic activity">
    <reaction evidence="1">
        <text>Hydrolysis of terminal, non-reducing beta-D-glucosyl residues with release of beta-D-glucose.</text>
        <dbReference type="EC" id="3.2.1.21"/>
    </reaction>
</comment>
<reference evidence="14" key="1">
    <citation type="submission" date="2020-04" db="EMBL/GenBank/DDBJ databases">
        <title>Analysis of mating type loci in Filobasidium floriforme.</title>
        <authorList>
            <person name="Nowrousian M."/>
        </authorList>
    </citation>
    <scope>NUCLEOTIDE SEQUENCE</scope>
    <source>
        <strain evidence="14">CBS 6242</strain>
    </source>
</reference>
<accession>A0A8K0NU43</accession>
<dbReference type="Pfam" id="PF01915">
    <property type="entry name" value="Glyco_hydro_3_C"/>
    <property type="match status" value="1"/>
</dbReference>
<dbReference type="EC" id="3.2.1.21" evidence="4"/>
<dbReference type="Pfam" id="PF00933">
    <property type="entry name" value="Glyco_hydro_3"/>
    <property type="match status" value="1"/>
</dbReference>
<evidence type="ECO:0000256" key="10">
    <source>
        <dbReference type="ARBA" id="ARBA00023326"/>
    </source>
</evidence>
<feature type="signal peptide" evidence="12">
    <location>
        <begin position="1"/>
        <end position="20"/>
    </location>
</feature>
<evidence type="ECO:0000256" key="7">
    <source>
        <dbReference type="ARBA" id="ARBA00023180"/>
    </source>
</evidence>
<evidence type="ECO:0000313" key="15">
    <source>
        <dbReference type="Proteomes" id="UP000812966"/>
    </source>
</evidence>
<comment type="pathway">
    <text evidence="2">Glycan metabolism; cellulose degradation.</text>
</comment>
<proteinExistence type="inferred from homology"/>
<dbReference type="InterPro" id="IPR017853">
    <property type="entry name" value="GH"/>
</dbReference>
<dbReference type="Pfam" id="PF14310">
    <property type="entry name" value="Fn3-like"/>
    <property type="match status" value="1"/>
</dbReference>
<evidence type="ECO:0000256" key="1">
    <source>
        <dbReference type="ARBA" id="ARBA00000448"/>
    </source>
</evidence>
<evidence type="ECO:0000313" key="14">
    <source>
        <dbReference type="EMBL" id="KAG7562217.1"/>
    </source>
</evidence>
<evidence type="ECO:0000256" key="2">
    <source>
        <dbReference type="ARBA" id="ARBA00004987"/>
    </source>
</evidence>
<dbReference type="SMART" id="SM01217">
    <property type="entry name" value="Fn3_like"/>
    <property type="match status" value="1"/>
</dbReference>
<dbReference type="InterPro" id="IPR036881">
    <property type="entry name" value="Glyco_hydro_3_C_sf"/>
</dbReference>
<evidence type="ECO:0000256" key="5">
    <source>
        <dbReference type="ARBA" id="ARBA00022801"/>
    </source>
</evidence>
<keyword evidence="5" id="KW-0378">Hydrolase</keyword>
<dbReference type="Proteomes" id="UP000812966">
    <property type="component" value="Unassembled WGS sequence"/>
</dbReference>
<dbReference type="InterPro" id="IPR036962">
    <property type="entry name" value="Glyco_hydro_3_N_sf"/>
</dbReference>
<dbReference type="FunFam" id="3.20.20.300:FF:000002">
    <property type="entry name" value="Probable beta-glucosidase"/>
    <property type="match status" value="1"/>
</dbReference>
<dbReference type="PANTHER" id="PTHR42715">
    <property type="entry name" value="BETA-GLUCOSIDASE"/>
    <property type="match status" value="1"/>
</dbReference>
<protein>
    <recommendedName>
        <fullName evidence="4">beta-glucosidase</fullName>
        <ecNumber evidence="4">3.2.1.21</ecNumber>
    </recommendedName>
</protein>
<feature type="region of interest" description="Disordered" evidence="11">
    <location>
        <begin position="17"/>
        <end position="54"/>
    </location>
</feature>
<dbReference type="OrthoDB" id="416222at2759"/>
<dbReference type="GO" id="GO:0008422">
    <property type="term" value="F:beta-glucosidase activity"/>
    <property type="evidence" value="ECO:0007669"/>
    <property type="project" value="UniProtKB-EC"/>
</dbReference>
<comment type="caution">
    <text evidence="14">The sequence shown here is derived from an EMBL/GenBank/DDBJ whole genome shotgun (WGS) entry which is preliminary data.</text>
</comment>
<dbReference type="AlphaFoldDB" id="A0A8K0NU43"/>
<gene>
    <name evidence="14" type="ORF">FFLO_02303</name>
</gene>
<dbReference type="PRINTS" id="PR00133">
    <property type="entry name" value="GLHYDRLASE3"/>
</dbReference>
<dbReference type="SUPFAM" id="SSF51445">
    <property type="entry name" value="(Trans)glycosidases"/>
    <property type="match status" value="1"/>
</dbReference>
<dbReference type="Gene3D" id="3.40.50.1700">
    <property type="entry name" value="Glycoside hydrolase family 3 C-terminal domain"/>
    <property type="match status" value="1"/>
</dbReference>
<dbReference type="InterPro" id="IPR026891">
    <property type="entry name" value="Fn3-like"/>
</dbReference>
<evidence type="ECO:0000256" key="11">
    <source>
        <dbReference type="SAM" id="MobiDB-lite"/>
    </source>
</evidence>
<keyword evidence="12" id="KW-0732">Signal</keyword>
<feature type="domain" description="Fibronectin type III-like" evidence="13">
    <location>
        <begin position="755"/>
        <end position="824"/>
    </location>
</feature>
<keyword evidence="15" id="KW-1185">Reference proteome</keyword>
<evidence type="ECO:0000259" key="13">
    <source>
        <dbReference type="SMART" id="SM01217"/>
    </source>
</evidence>
<evidence type="ECO:0000256" key="6">
    <source>
        <dbReference type="ARBA" id="ARBA00023001"/>
    </source>
</evidence>
<name>A0A8K0NU43_9TREE</name>
<dbReference type="InterPro" id="IPR002772">
    <property type="entry name" value="Glyco_hydro_3_C"/>
</dbReference>
<evidence type="ECO:0000256" key="8">
    <source>
        <dbReference type="ARBA" id="ARBA00023277"/>
    </source>
</evidence>
<dbReference type="PANTHER" id="PTHR42715:SF2">
    <property type="entry name" value="BETA-GLUCOSIDASE F-RELATED"/>
    <property type="match status" value="1"/>
</dbReference>
<dbReference type="InterPro" id="IPR050288">
    <property type="entry name" value="Cellulose_deg_GH3"/>
</dbReference>
<keyword evidence="8" id="KW-0119">Carbohydrate metabolism</keyword>
<evidence type="ECO:0000256" key="12">
    <source>
        <dbReference type="SAM" id="SignalP"/>
    </source>
</evidence>
<dbReference type="SUPFAM" id="SSF52279">
    <property type="entry name" value="Beta-D-glucan exohydrolase, C-terminal domain"/>
    <property type="match status" value="1"/>
</dbReference>